<name>A0A504YLB1_FASGI</name>
<sequence>MYDHSFKSPTEVPSMAIYLANLGELQKFTTGLNLLLVQIWVSVNAPAAYSLELSASQLSSALRFCRPRLGNFDPSIGLSIKHTEPSSNVINFTLGKLLCEGKILFGVIFDLLMNKIPINAGTSSAELHQVSFIVPTISKVNTSSSASITVGLNYGLGAVANTKTFIVEAPPPIMSTKWSFEAQQIGALDFSLYPGRLHNATLSVVDGLWTIFDLIP</sequence>
<reference evidence="1 2" key="1">
    <citation type="submission" date="2019-04" db="EMBL/GenBank/DDBJ databases">
        <title>Annotation for the trematode Fasciola gigantica.</title>
        <authorList>
            <person name="Choi Y.-J."/>
        </authorList>
    </citation>
    <scope>NUCLEOTIDE SEQUENCE [LARGE SCALE GENOMIC DNA]</scope>
    <source>
        <strain evidence="1">Uganda_cow_1</strain>
    </source>
</reference>
<accession>A0A504YLB1</accession>
<gene>
    <name evidence="1" type="ORF">FGIG_01556</name>
</gene>
<evidence type="ECO:0000313" key="2">
    <source>
        <dbReference type="Proteomes" id="UP000316759"/>
    </source>
</evidence>
<keyword evidence="2" id="KW-1185">Reference proteome</keyword>
<organism evidence="1 2">
    <name type="scientific">Fasciola gigantica</name>
    <name type="common">Giant liver fluke</name>
    <dbReference type="NCBI Taxonomy" id="46835"/>
    <lineage>
        <taxon>Eukaryota</taxon>
        <taxon>Metazoa</taxon>
        <taxon>Spiralia</taxon>
        <taxon>Lophotrochozoa</taxon>
        <taxon>Platyhelminthes</taxon>
        <taxon>Trematoda</taxon>
        <taxon>Digenea</taxon>
        <taxon>Plagiorchiida</taxon>
        <taxon>Echinostomata</taxon>
        <taxon>Echinostomatoidea</taxon>
        <taxon>Fasciolidae</taxon>
        <taxon>Fasciola</taxon>
    </lineage>
</organism>
<evidence type="ECO:0000313" key="1">
    <source>
        <dbReference type="EMBL" id="TPP62632.1"/>
    </source>
</evidence>
<protein>
    <submittedName>
        <fullName evidence="1">Uncharacterized protein</fullName>
    </submittedName>
</protein>
<dbReference type="AlphaFoldDB" id="A0A504YLB1"/>
<dbReference type="Proteomes" id="UP000316759">
    <property type="component" value="Unassembled WGS sequence"/>
</dbReference>
<proteinExistence type="predicted"/>
<comment type="caution">
    <text evidence="1">The sequence shown here is derived from an EMBL/GenBank/DDBJ whole genome shotgun (WGS) entry which is preliminary data.</text>
</comment>
<dbReference type="EMBL" id="SUNJ01006591">
    <property type="protein sequence ID" value="TPP62632.1"/>
    <property type="molecule type" value="Genomic_DNA"/>
</dbReference>